<gene>
    <name evidence="9" type="ORF">DEO27_011650</name>
</gene>
<organism evidence="9 10">
    <name type="scientific">Mucilaginibacter rubeus</name>
    <dbReference type="NCBI Taxonomy" id="2027860"/>
    <lineage>
        <taxon>Bacteria</taxon>
        <taxon>Pseudomonadati</taxon>
        <taxon>Bacteroidota</taxon>
        <taxon>Sphingobacteriia</taxon>
        <taxon>Sphingobacteriales</taxon>
        <taxon>Sphingobacteriaceae</taxon>
        <taxon>Mucilaginibacter</taxon>
    </lineage>
</organism>
<evidence type="ECO:0000256" key="6">
    <source>
        <dbReference type="SAM" id="SignalP"/>
    </source>
</evidence>
<proteinExistence type="inferred from homology"/>
<evidence type="ECO:0000256" key="4">
    <source>
        <dbReference type="ARBA" id="ARBA00023136"/>
    </source>
</evidence>
<feature type="signal peptide" evidence="6">
    <location>
        <begin position="1"/>
        <end position="24"/>
    </location>
</feature>
<comment type="subcellular location">
    <subcellularLocation>
        <location evidence="1">Cell outer membrane</location>
    </subcellularLocation>
</comment>
<sequence length="500" mass="55295">MKAKNKILYMTVVVLLFASCKKFLDQTPVSTPTDQTTWKTEGDANAGVAACYSLLRSAFNASIAYYSYGDLTSGEFLTAEDASFSNVLNMRWGTAVQSSFTYDPLLKLRIYTPFYTAVAQSNRSLAYIDAMPLTAFTGDNTASQTVSKNKYLGEAYFTRAFAYFIMCRVWGDVPLVLENTDETVSKQYGRTSQATVLKQAIADATKATQYLNLRDNSSVDRGVRADRGAAFALLAHIYAWIGDYDNCNTACDAVINSGSYSLMSAANFMDIYKGQSQESIFEIAQNNISESSDANAYYTLAGSTLTAPYTKRTVPAWVIDDSKVNALYTDTNDVRLKKGFLRLSSGTTSFYECIKYVNVQNVNGNANYQVSLNNIVIFRLADIELLKAEALCAKSSPDYGTALSLVNKVRAARNAASVTGVAGADVLQTVSDERGRELFLEGHRFYDLVRLERINHLQQFDNISTGEFAAGKYYWPLDPTLFINNSQLTQTAFWVGKVMN</sequence>
<protein>
    <submittedName>
        <fullName evidence="9">RagB/SusD family nutrient uptake outer membrane protein</fullName>
    </submittedName>
</protein>
<evidence type="ECO:0000259" key="8">
    <source>
        <dbReference type="Pfam" id="PF14322"/>
    </source>
</evidence>
<feature type="domain" description="SusD-like N-terminal" evidence="8">
    <location>
        <begin position="76"/>
        <end position="238"/>
    </location>
</feature>
<dbReference type="CDD" id="cd08977">
    <property type="entry name" value="SusD"/>
    <property type="match status" value="1"/>
</dbReference>
<dbReference type="KEGG" id="mrub:DEO27_011650"/>
<dbReference type="GO" id="GO:0009279">
    <property type="term" value="C:cell outer membrane"/>
    <property type="evidence" value="ECO:0007669"/>
    <property type="project" value="UniProtKB-SubCell"/>
</dbReference>
<dbReference type="Pfam" id="PF14322">
    <property type="entry name" value="SusD-like_3"/>
    <property type="match status" value="1"/>
</dbReference>
<evidence type="ECO:0000313" key="9">
    <source>
        <dbReference type="EMBL" id="QEM10647.1"/>
    </source>
</evidence>
<dbReference type="InterPro" id="IPR033985">
    <property type="entry name" value="SusD-like_N"/>
</dbReference>
<keyword evidence="4" id="KW-0472">Membrane</keyword>
<dbReference type="Gene3D" id="1.25.40.390">
    <property type="match status" value="1"/>
</dbReference>
<evidence type="ECO:0000256" key="2">
    <source>
        <dbReference type="ARBA" id="ARBA00006275"/>
    </source>
</evidence>
<dbReference type="OrthoDB" id="9773740at2"/>
<feature type="domain" description="RagB/SusD" evidence="7">
    <location>
        <begin position="346"/>
        <end position="491"/>
    </location>
</feature>
<dbReference type="SUPFAM" id="SSF48452">
    <property type="entry name" value="TPR-like"/>
    <property type="match status" value="1"/>
</dbReference>
<comment type="similarity">
    <text evidence="2">Belongs to the SusD family.</text>
</comment>
<evidence type="ECO:0000256" key="3">
    <source>
        <dbReference type="ARBA" id="ARBA00022729"/>
    </source>
</evidence>
<accession>A0A5C1HXL8</accession>
<dbReference type="InterPro" id="IPR012944">
    <property type="entry name" value="SusD_RagB_dom"/>
</dbReference>
<evidence type="ECO:0000259" key="7">
    <source>
        <dbReference type="Pfam" id="PF07980"/>
    </source>
</evidence>
<evidence type="ECO:0000313" key="10">
    <source>
        <dbReference type="Proteomes" id="UP000251402"/>
    </source>
</evidence>
<reference evidence="9" key="1">
    <citation type="submission" date="2019-08" db="EMBL/GenBank/DDBJ databases">
        <title>Comparative genome analysis confer to the adaptation heavy metal polluted environment.</title>
        <authorList>
            <person name="Li Y."/>
        </authorList>
    </citation>
    <scope>NUCLEOTIDE SEQUENCE [LARGE SCALE GENOMIC DNA]</scope>
    <source>
        <strain evidence="9">P1</strain>
    </source>
</reference>
<name>A0A5C1HXL8_9SPHI</name>
<dbReference type="InterPro" id="IPR011990">
    <property type="entry name" value="TPR-like_helical_dom_sf"/>
</dbReference>
<dbReference type="EMBL" id="CP043450">
    <property type="protein sequence ID" value="QEM10647.1"/>
    <property type="molecule type" value="Genomic_DNA"/>
</dbReference>
<keyword evidence="5" id="KW-0998">Cell outer membrane</keyword>
<keyword evidence="10" id="KW-1185">Reference proteome</keyword>
<evidence type="ECO:0000256" key="5">
    <source>
        <dbReference type="ARBA" id="ARBA00023237"/>
    </source>
</evidence>
<feature type="chain" id="PRO_5022763284" evidence="6">
    <location>
        <begin position="25"/>
        <end position="500"/>
    </location>
</feature>
<keyword evidence="3 6" id="KW-0732">Signal</keyword>
<dbReference type="RefSeq" id="WP_112566094.1">
    <property type="nucleotide sequence ID" value="NZ_CP043450.1"/>
</dbReference>
<dbReference type="Proteomes" id="UP000251402">
    <property type="component" value="Chromosome"/>
</dbReference>
<evidence type="ECO:0000256" key="1">
    <source>
        <dbReference type="ARBA" id="ARBA00004442"/>
    </source>
</evidence>
<dbReference type="PROSITE" id="PS51257">
    <property type="entry name" value="PROKAR_LIPOPROTEIN"/>
    <property type="match status" value="1"/>
</dbReference>
<dbReference type="AlphaFoldDB" id="A0A5C1HXL8"/>
<dbReference type="Pfam" id="PF07980">
    <property type="entry name" value="SusD_RagB"/>
    <property type="match status" value="1"/>
</dbReference>